<organism evidence="9 10">
    <name type="scientific">Euphydryas editha</name>
    <name type="common">Edith's checkerspot</name>
    <dbReference type="NCBI Taxonomy" id="104508"/>
    <lineage>
        <taxon>Eukaryota</taxon>
        <taxon>Metazoa</taxon>
        <taxon>Ecdysozoa</taxon>
        <taxon>Arthropoda</taxon>
        <taxon>Hexapoda</taxon>
        <taxon>Insecta</taxon>
        <taxon>Pterygota</taxon>
        <taxon>Neoptera</taxon>
        <taxon>Endopterygota</taxon>
        <taxon>Lepidoptera</taxon>
        <taxon>Glossata</taxon>
        <taxon>Ditrysia</taxon>
        <taxon>Papilionoidea</taxon>
        <taxon>Nymphalidae</taxon>
        <taxon>Nymphalinae</taxon>
        <taxon>Euphydryas</taxon>
    </lineage>
</organism>
<dbReference type="Gene3D" id="2.60.40.200">
    <property type="entry name" value="Superoxide dismutase, copper/zinc binding domain"/>
    <property type="match status" value="4"/>
</dbReference>
<dbReference type="PANTHER" id="PTHR20910">
    <property type="entry name" value="AGAP001623-PA"/>
    <property type="match status" value="1"/>
</dbReference>
<evidence type="ECO:0000256" key="5">
    <source>
        <dbReference type="SAM" id="Phobius"/>
    </source>
</evidence>
<evidence type="ECO:0000256" key="1">
    <source>
        <dbReference type="ARBA" id="ARBA00004167"/>
    </source>
</evidence>
<keyword evidence="4 5" id="KW-0472">Membrane</keyword>
<dbReference type="Gene3D" id="2.40.160.110">
    <property type="match status" value="1"/>
</dbReference>
<evidence type="ECO:0000256" key="2">
    <source>
        <dbReference type="ARBA" id="ARBA00022692"/>
    </source>
</evidence>
<keyword evidence="2 5" id="KW-0812">Transmembrane</keyword>
<keyword evidence="3 5" id="KW-1133">Transmembrane helix</keyword>
<dbReference type="GO" id="GO:0046872">
    <property type="term" value="F:metal ion binding"/>
    <property type="evidence" value="ECO:0007669"/>
    <property type="project" value="InterPro"/>
</dbReference>
<proteinExistence type="predicted"/>
<comment type="caution">
    <text evidence="9">The sequence shown here is derived from an EMBL/GenBank/DDBJ whole genome shotgun (WGS) entry which is preliminary data.</text>
</comment>
<evidence type="ECO:0000259" key="7">
    <source>
        <dbReference type="Pfam" id="PF00080"/>
    </source>
</evidence>
<feature type="domain" description="V-type proton ATPase subunit S1/VOA1 transmembrane" evidence="8">
    <location>
        <begin position="1429"/>
        <end position="1466"/>
    </location>
</feature>
<evidence type="ECO:0000256" key="4">
    <source>
        <dbReference type="ARBA" id="ARBA00023136"/>
    </source>
</evidence>
<gene>
    <name evidence="9" type="ORF">EEDITHA_LOCUS12503</name>
</gene>
<comment type="subcellular location">
    <subcellularLocation>
        <location evidence="1">Membrane</location>
        <topology evidence="1">Single-pass membrane protein</topology>
    </subcellularLocation>
</comment>
<dbReference type="SUPFAM" id="SSF49329">
    <property type="entry name" value="Cu,Zn superoxide dismutase-like"/>
    <property type="match status" value="5"/>
</dbReference>
<dbReference type="InterPro" id="IPR053257">
    <property type="entry name" value="Cu-only_SOD"/>
</dbReference>
<evidence type="ECO:0000259" key="8">
    <source>
        <dbReference type="Pfam" id="PF20520"/>
    </source>
</evidence>
<evidence type="ECO:0000256" key="6">
    <source>
        <dbReference type="SAM" id="SignalP"/>
    </source>
</evidence>
<name>A0AAU9UE05_EUPED</name>
<dbReference type="GO" id="GO:0016020">
    <property type="term" value="C:membrane"/>
    <property type="evidence" value="ECO:0007669"/>
    <property type="project" value="UniProtKB-SubCell"/>
</dbReference>
<dbReference type="Pfam" id="PF00080">
    <property type="entry name" value="Sod_Cu"/>
    <property type="match status" value="1"/>
</dbReference>
<evidence type="ECO:0000313" key="10">
    <source>
        <dbReference type="Proteomes" id="UP001153954"/>
    </source>
</evidence>
<keyword evidence="10" id="KW-1185">Reference proteome</keyword>
<evidence type="ECO:0000256" key="3">
    <source>
        <dbReference type="ARBA" id="ARBA00022989"/>
    </source>
</evidence>
<feature type="chain" id="PRO_5043840976" evidence="6">
    <location>
        <begin position="27"/>
        <end position="1479"/>
    </location>
</feature>
<dbReference type="Proteomes" id="UP001153954">
    <property type="component" value="Unassembled WGS sequence"/>
</dbReference>
<keyword evidence="6" id="KW-0732">Signal</keyword>
<dbReference type="PANTHER" id="PTHR20910:SF1">
    <property type="entry name" value="SUPEROXIDE DISMUTASE COPPER_ZINC BINDING DOMAIN-CONTAINING PROTEIN"/>
    <property type="match status" value="1"/>
</dbReference>
<evidence type="ECO:0000313" key="9">
    <source>
        <dbReference type="EMBL" id="CAH2097256.1"/>
    </source>
</evidence>
<dbReference type="EMBL" id="CAKOGL010000017">
    <property type="protein sequence ID" value="CAH2097256.1"/>
    <property type="molecule type" value="Genomic_DNA"/>
</dbReference>
<dbReference type="InterPro" id="IPR036423">
    <property type="entry name" value="SOD-like_Cu/Zn_dom_sf"/>
</dbReference>
<dbReference type="InterPro" id="IPR001424">
    <property type="entry name" value="SOD_Cu_Zn_dom"/>
</dbReference>
<dbReference type="GO" id="GO:0006801">
    <property type="term" value="P:superoxide metabolic process"/>
    <property type="evidence" value="ECO:0007669"/>
    <property type="project" value="InterPro"/>
</dbReference>
<feature type="transmembrane region" description="Helical" evidence="5">
    <location>
        <begin position="1435"/>
        <end position="1457"/>
    </location>
</feature>
<reference evidence="9" key="1">
    <citation type="submission" date="2022-03" db="EMBL/GenBank/DDBJ databases">
        <authorList>
            <person name="Tunstrom K."/>
        </authorList>
    </citation>
    <scope>NUCLEOTIDE SEQUENCE</scope>
</reference>
<feature type="signal peptide" evidence="6">
    <location>
        <begin position="1"/>
        <end position="26"/>
    </location>
</feature>
<protein>
    <submittedName>
        <fullName evidence="9">Uncharacterized protein</fullName>
    </submittedName>
</protein>
<dbReference type="Pfam" id="PF20520">
    <property type="entry name" value="Ac45-VOA1_TM"/>
    <property type="match status" value="1"/>
</dbReference>
<feature type="domain" description="Superoxide dismutase copper/zinc binding" evidence="7">
    <location>
        <begin position="684"/>
        <end position="808"/>
    </location>
</feature>
<accession>A0AAU9UE05</accession>
<sequence>MCNVHSHKPKFTCLVLLVTLLTDVNSLVLRAYISQHGLHGEIEFSSKNDTLISIRTNLKPTLQYPDGVWKWSIHEYPVDYRDTSRERCSEANLGKELIDLTEELGFLIIPGKDHAEFESKNTLTGPSGLWGKSIVLETAERDRIICASILSTDMMYEKHAVARFTSPIAGTLNFRWLETREYDETDSYIQADLYHTKVVKHNLGYTEHKWKLFVTDIFDSDKGSHEDNCNVLQLVFNPENSGDGMSVGDLDSHLGLIQVATDATERKTKKMFKNEVLNMLRNDMEETKRSLYVVIFDTRHTDSFLACAKLRPLPPKSTKALINMDGIRGTVEFTQRSPFDPTWANFQLGASDGDYESNLRFVSSMLQYSIRELPPKFVDATTWTTVCNTTGNLYNPTNIDAKDVPPPGMGTMDQYPVGDLFGKYKGRTEYLNHKYLLPGLVNELSGAYWDVFLPLSGRDSVLHRAVVLTRRPPKHELCATILPYEYGTDYQTQMSSAVVVFRYPIVGRVIFRQPLERPWEDTTIIIESMVHADGASVNNTFEHRWAVHEQPPGADYYNWTARCLSAGRVLQQRDLDVDARAPERWCARVTGGLCRLGDLTARHGTLSIAGKKADSARLTRRLFTDELVALAGARSVLRRSLVVYDDHGPVARGERLACSLINGLHRRKAVIQDWFGNGSPVGLKGKLELTQQSEYDVTNVQVTLEGLDEDIRNYKIHMAPIEKELEFPCEKTTIYDTYNPFHVNKSLSPPTGKGTADQYELGDLGEKYGLLDDMKTFTAYYNETQLSLFGPHSILGRSVALHRKAKDRRWACSTVERGYSPSEARELRAIASFHHPGGFAHGYVRLSQLVHGDGSASDTVLEVKLRHPGVRDTNLTHHHRWEIFVNPVGVDAAVKVTGTRCVAGGYRWNPYFTQLADPLNHDLYNQECGADNPLRCDVGDLTARLGTITIGAERQMFVDSNLPLEGKVSAMGRSIVIFGPERSSERFACANILPDKDIIKFVNIMKPPRFVLGQFLADVRRVLGVPEWMVGVDSRRTRALHAGACVQLLLHFTGPDANRLELDFTKLLASGRLDSPSIFIPGYIDTKRKKTISYRQCGVTDPNERKTNLEGPFLFFGPKSLEKYKRPALQSLDQDDLMKIYSEQAAIVVFNNQDSVPLSSGYFPRLRKMLEGQTTLVLPQDFLDVHPDYISNETQVLTLQGPWSERDAQMTETFARLQDIYGAGRVLGVLGNSVSQSQSSDYDGEWVRVRREADDTTTTSAPVVEEEKPGRILPKYALYNASGPPGKGALLYSSGWPELRWPDGSVTVLDTPVGEPTVKPTRLYTILVVRFADGDNTRDKITLEFSFKQSAGWWTAVGVEVKRGLENTGLNLQAPAPPDAPSAVMGKAYHCSQPLVYASEEASLVLPNVKMQPFMDNTEKFADAFDCITFTTVPIWSGLMVTFLMLGVLGISISMILDIKTMDRFETSKTKQLTITVTD</sequence>
<dbReference type="InterPro" id="IPR046756">
    <property type="entry name" value="VAS1/VOA1_TM"/>
</dbReference>